<keyword evidence="5" id="KW-1185">Reference proteome</keyword>
<accession>A0ABR8Z428</accession>
<protein>
    <submittedName>
        <fullName evidence="4">Acyltransferase</fullName>
    </submittedName>
</protein>
<dbReference type="Pfam" id="PF19040">
    <property type="entry name" value="SGNH"/>
    <property type="match status" value="1"/>
</dbReference>
<feature type="transmembrane region" description="Helical" evidence="1">
    <location>
        <begin position="245"/>
        <end position="261"/>
    </location>
</feature>
<comment type="caution">
    <text evidence="4">The sequence shown here is derived from an EMBL/GenBank/DDBJ whole genome shotgun (WGS) entry which is preliminary data.</text>
</comment>
<feature type="transmembrane region" description="Helical" evidence="1">
    <location>
        <begin position="374"/>
        <end position="394"/>
    </location>
</feature>
<dbReference type="RefSeq" id="WP_251840179.1">
    <property type="nucleotide sequence ID" value="NZ_JACSPO010000007.1"/>
</dbReference>
<keyword evidence="4" id="KW-0808">Transferase</keyword>
<dbReference type="Proteomes" id="UP000661894">
    <property type="component" value="Unassembled WGS sequence"/>
</dbReference>
<feature type="transmembrane region" description="Helical" evidence="1">
    <location>
        <begin position="210"/>
        <end position="233"/>
    </location>
</feature>
<gene>
    <name evidence="4" type="ORF">H9624_12200</name>
</gene>
<feature type="transmembrane region" description="Helical" evidence="1">
    <location>
        <begin position="47"/>
        <end position="67"/>
    </location>
</feature>
<evidence type="ECO:0000259" key="3">
    <source>
        <dbReference type="Pfam" id="PF19040"/>
    </source>
</evidence>
<feature type="transmembrane region" description="Helical" evidence="1">
    <location>
        <begin position="333"/>
        <end position="353"/>
    </location>
</feature>
<proteinExistence type="predicted"/>
<keyword evidence="1" id="KW-1133">Transmembrane helix</keyword>
<keyword evidence="4" id="KW-0012">Acyltransferase</keyword>
<feature type="transmembrane region" description="Helical" evidence="1">
    <location>
        <begin position="152"/>
        <end position="173"/>
    </location>
</feature>
<feature type="transmembrane region" description="Helical" evidence="1">
    <location>
        <begin position="25"/>
        <end position="41"/>
    </location>
</feature>
<dbReference type="GO" id="GO:0016746">
    <property type="term" value="F:acyltransferase activity"/>
    <property type="evidence" value="ECO:0007669"/>
    <property type="project" value="UniProtKB-KW"/>
</dbReference>
<keyword evidence="1" id="KW-0812">Transmembrane</keyword>
<evidence type="ECO:0000313" key="5">
    <source>
        <dbReference type="Proteomes" id="UP000661894"/>
    </source>
</evidence>
<feature type="domain" description="Acyltransferase 3" evidence="2">
    <location>
        <begin position="22"/>
        <end position="354"/>
    </location>
</feature>
<dbReference type="EMBL" id="JACSPO010000007">
    <property type="protein sequence ID" value="MBD8063078.1"/>
    <property type="molecule type" value="Genomic_DNA"/>
</dbReference>
<organism evidence="4 5">
    <name type="scientific">Oceanitalea stevensii</name>
    <dbReference type="NCBI Taxonomy" id="2763072"/>
    <lineage>
        <taxon>Bacteria</taxon>
        <taxon>Bacillati</taxon>
        <taxon>Actinomycetota</taxon>
        <taxon>Actinomycetes</taxon>
        <taxon>Micrococcales</taxon>
        <taxon>Bogoriellaceae</taxon>
        <taxon>Georgenia</taxon>
    </lineage>
</organism>
<feature type="domain" description="SGNH" evidence="3">
    <location>
        <begin position="447"/>
        <end position="683"/>
    </location>
</feature>
<feature type="transmembrane region" description="Helical" evidence="1">
    <location>
        <begin position="307"/>
        <end position="327"/>
    </location>
</feature>
<reference evidence="4 5" key="1">
    <citation type="submission" date="2020-08" db="EMBL/GenBank/DDBJ databases">
        <title>A Genomic Blueprint of the Chicken Gut Microbiome.</title>
        <authorList>
            <person name="Gilroy R."/>
            <person name="Ravi A."/>
            <person name="Getino M."/>
            <person name="Pursley I."/>
            <person name="Horton D.L."/>
            <person name="Alikhan N.-F."/>
            <person name="Baker D."/>
            <person name="Gharbi K."/>
            <person name="Hall N."/>
            <person name="Watson M."/>
            <person name="Adriaenssens E.M."/>
            <person name="Foster-Nyarko E."/>
            <person name="Jarju S."/>
            <person name="Secka A."/>
            <person name="Antonio M."/>
            <person name="Oren A."/>
            <person name="Chaudhuri R."/>
            <person name="La Ragione R.M."/>
            <person name="Hildebrand F."/>
            <person name="Pallen M.J."/>
        </authorList>
    </citation>
    <scope>NUCLEOTIDE SEQUENCE [LARGE SCALE GENOMIC DNA]</scope>
    <source>
        <strain evidence="4 5">Sa1BUA1</strain>
    </source>
</reference>
<dbReference type="InterPro" id="IPR002656">
    <property type="entry name" value="Acyl_transf_3_dom"/>
</dbReference>
<feature type="transmembrane region" description="Helical" evidence="1">
    <location>
        <begin position="185"/>
        <end position="204"/>
    </location>
</feature>
<dbReference type="InterPro" id="IPR050879">
    <property type="entry name" value="Acyltransferase_3"/>
</dbReference>
<evidence type="ECO:0000259" key="2">
    <source>
        <dbReference type="Pfam" id="PF01757"/>
    </source>
</evidence>
<sequence length="691" mass="73667">MTAATTPVAAPASTPTTRFRGDIQGLRAVAVGLVLLYHAGAPFLPGGFIGVDVFFVISGFLITGLIVREVERTGRLSLRRFYARRAKRLLPATAVVFVTVAALSLLFLPVTRWRDIAGDIAASAVYLVNWRLADRSVDYLAAESAASPLQHFWSLAVEEQFYIVWPLLIVALFWRWRGGNASRRLLLGLLVIAVPSFLWSVHLTTANPGAAYFVTTTRLWEMAVGALLAVVVVHTDRLTRTARTVLGWAGLAAIGYAALTFDAATTFPGASALVPTLGAAAVLLAGSGDGRGELRPLTAAPMQHVGAWSYSLYLWHWPLIVVATAVWGTDGTLPLTTGLLVVTASLVPAWLTYRFVERPFHRSPRFGVPWRAGVLGVVCVAVGLASAGGLAVAAQRATVPTDAQAPGAAVLGDDPAAASEPVDELTSITPALADAPDDVSEMYADGCHQDQLSAEVVSCVYGDAESDTVVALVGDSHAAHWQPALEMLADEHGWRLETYTKSACLFAGVVVWDMNRETPYESCAQWQEDVLDQLVEQRPELVVASSSGTYRVAGDGGPLTREESFEPVSEAMAERWGALEDAGIDVLTIADTPWWGTDVPECVAAHQDDLGACAVSREDAVARSGSPLHHAAAEMTPDAAIVDLTEYVCPGETCVPVVGGVLTHSDSHHLTATYVRSLAPRLEEALTPLVR</sequence>
<dbReference type="PANTHER" id="PTHR23028:SF53">
    <property type="entry name" value="ACYL_TRANSF_3 DOMAIN-CONTAINING PROTEIN"/>
    <property type="match status" value="1"/>
</dbReference>
<evidence type="ECO:0000256" key="1">
    <source>
        <dbReference type="SAM" id="Phobius"/>
    </source>
</evidence>
<dbReference type="Pfam" id="PF01757">
    <property type="entry name" value="Acyl_transf_3"/>
    <property type="match status" value="1"/>
</dbReference>
<name>A0ABR8Z428_9MICO</name>
<feature type="transmembrane region" description="Helical" evidence="1">
    <location>
        <begin position="267"/>
        <end position="286"/>
    </location>
</feature>
<evidence type="ECO:0000313" key="4">
    <source>
        <dbReference type="EMBL" id="MBD8063078.1"/>
    </source>
</evidence>
<dbReference type="PANTHER" id="PTHR23028">
    <property type="entry name" value="ACETYLTRANSFERASE"/>
    <property type="match status" value="1"/>
</dbReference>
<feature type="transmembrane region" description="Helical" evidence="1">
    <location>
        <begin position="88"/>
        <end position="108"/>
    </location>
</feature>
<dbReference type="InterPro" id="IPR043968">
    <property type="entry name" value="SGNH"/>
</dbReference>
<keyword evidence="1" id="KW-0472">Membrane</keyword>